<dbReference type="PANTHER" id="PTHR11562:SF17">
    <property type="entry name" value="RE54080P-RELATED"/>
    <property type="match status" value="1"/>
</dbReference>
<comment type="subcellular location">
    <subcellularLocation>
        <location evidence="1">Membrane</location>
        <topology evidence="1">Multi-pass membrane protein</topology>
    </subcellularLocation>
</comment>
<keyword evidence="13" id="KW-1185">Reference proteome</keyword>
<evidence type="ECO:0000259" key="11">
    <source>
        <dbReference type="Pfam" id="PF16916"/>
    </source>
</evidence>
<evidence type="ECO:0000256" key="1">
    <source>
        <dbReference type="ARBA" id="ARBA00004141"/>
    </source>
</evidence>
<comment type="similarity">
    <text evidence="2">Belongs to the cation diffusion facilitator (CDF) transporter (TC 2.A.4) family. SLC30A subfamily.</text>
</comment>
<feature type="compositionally biased region" description="Basic and acidic residues" evidence="8">
    <location>
        <begin position="37"/>
        <end position="51"/>
    </location>
</feature>
<feature type="transmembrane region" description="Helical" evidence="9">
    <location>
        <begin position="161"/>
        <end position="183"/>
    </location>
</feature>
<comment type="caution">
    <text evidence="12">The sequence shown here is derived from an EMBL/GenBank/DDBJ whole genome shotgun (WGS) entry which is preliminary data.</text>
</comment>
<evidence type="ECO:0000256" key="9">
    <source>
        <dbReference type="SAM" id="Phobius"/>
    </source>
</evidence>
<name>A0ABR5F2Z3_9ACTN</name>
<evidence type="ECO:0000259" key="10">
    <source>
        <dbReference type="Pfam" id="PF01545"/>
    </source>
</evidence>
<dbReference type="InterPro" id="IPR050681">
    <property type="entry name" value="CDF/SLC30A"/>
</dbReference>
<feature type="compositionally biased region" description="Basic residues" evidence="8">
    <location>
        <begin position="10"/>
        <end position="20"/>
    </location>
</feature>
<keyword evidence="4 9" id="KW-0812">Transmembrane</keyword>
<dbReference type="SUPFAM" id="SSF161111">
    <property type="entry name" value="Cation efflux protein transmembrane domain-like"/>
    <property type="match status" value="1"/>
</dbReference>
<dbReference type="PANTHER" id="PTHR11562">
    <property type="entry name" value="CATION EFFLUX PROTEIN/ ZINC TRANSPORTER"/>
    <property type="match status" value="1"/>
</dbReference>
<dbReference type="InterPro" id="IPR036837">
    <property type="entry name" value="Cation_efflux_CTD_sf"/>
</dbReference>
<proteinExistence type="inferred from homology"/>
<feature type="transmembrane region" description="Helical" evidence="9">
    <location>
        <begin position="204"/>
        <end position="222"/>
    </location>
</feature>
<evidence type="ECO:0000313" key="13">
    <source>
        <dbReference type="Proteomes" id="UP000035425"/>
    </source>
</evidence>
<keyword evidence="3" id="KW-0813">Transport</keyword>
<feature type="transmembrane region" description="Helical" evidence="9">
    <location>
        <begin position="92"/>
        <end position="113"/>
    </location>
</feature>
<feature type="region of interest" description="Disordered" evidence="8">
    <location>
        <begin position="1"/>
        <end position="51"/>
    </location>
</feature>
<dbReference type="Pfam" id="PF01545">
    <property type="entry name" value="Cation_efflux"/>
    <property type="match status" value="1"/>
</dbReference>
<dbReference type="Proteomes" id="UP000035425">
    <property type="component" value="Unassembled WGS sequence"/>
</dbReference>
<dbReference type="EMBL" id="JWIO01000020">
    <property type="protein sequence ID" value="KLL11084.1"/>
    <property type="molecule type" value="Genomic_DNA"/>
</dbReference>
<organism evidence="12 13">
    <name type="scientific">Protofrankia coriariae</name>
    <dbReference type="NCBI Taxonomy" id="1562887"/>
    <lineage>
        <taxon>Bacteria</taxon>
        <taxon>Bacillati</taxon>
        <taxon>Actinomycetota</taxon>
        <taxon>Actinomycetes</taxon>
        <taxon>Frankiales</taxon>
        <taxon>Frankiaceae</taxon>
        <taxon>Protofrankia</taxon>
    </lineage>
</organism>
<evidence type="ECO:0000256" key="2">
    <source>
        <dbReference type="ARBA" id="ARBA00008873"/>
    </source>
</evidence>
<dbReference type="InterPro" id="IPR027469">
    <property type="entry name" value="Cation_efflux_TMD_sf"/>
</dbReference>
<evidence type="ECO:0000313" key="12">
    <source>
        <dbReference type="EMBL" id="KLL11084.1"/>
    </source>
</evidence>
<dbReference type="SUPFAM" id="SSF160240">
    <property type="entry name" value="Cation efflux protein cytoplasmic domain-like"/>
    <property type="match status" value="1"/>
</dbReference>
<dbReference type="RefSeq" id="WP_047223474.1">
    <property type="nucleotide sequence ID" value="NZ_JWIO01000020.1"/>
</dbReference>
<feature type="transmembrane region" description="Helical" evidence="9">
    <location>
        <begin position="61"/>
        <end position="86"/>
    </location>
</feature>
<feature type="domain" description="Cation efflux protein cytoplasmic" evidence="11">
    <location>
        <begin position="258"/>
        <end position="331"/>
    </location>
</feature>
<dbReference type="InterPro" id="IPR058533">
    <property type="entry name" value="Cation_efflux_TM"/>
</dbReference>
<gene>
    <name evidence="12" type="ORF">FrCorBMG51_13830</name>
</gene>
<evidence type="ECO:0000256" key="4">
    <source>
        <dbReference type="ARBA" id="ARBA00022692"/>
    </source>
</evidence>
<sequence>MAENTGTAHGHGRGSGRHTGHGHDTGHNTGHGHRASHWRDTGHGQHAGHGHDVAADADRRWLMIALGVILAYLVVEVVVGLLAHSLALLSDAAHMLTDAAAIMLALVALRVAARPAGGAYTFGLRRVEILSAQVNGLTLLLLAGWLTVEAIRRLFTPGDVAGGPVLAVALVGVAVNLAAAWAMSRANRTSLNIDGAFQHVLSDLYAFVATAAAGMVVLATGWKRADTIASLTVVVLMVKAGAGLLYASGRIFLEAAPDGVDPDGIGAAMARRPGVSEVHDLHIWQITSGEPALSAHVLVQPDADCHAVRVGMHAWLREDHHIDHITLQVDHLPTAAHPTAGRPDDPHCAAPHGTTHYAARRAAANPR</sequence>
<keyword evidence="7 9" id="KW-0472">Membrane</keyword>
<accession>A0ABR5F2Z3</accession>
<keyword evidence="5 9" id="KW-1133">Transmembrane helix</keyword>
<dbReference type="InterPro" id="IPR002524">
    <property type="entry name" value="Cation_efflux"/>
</dbReference>
<evidence type="ECO:0000256" key="3">
    <source>
        <dbReference type="ARBA" id="ARBA00022448"/>
    </source>
</evidence>
<evidence type="ECO:0000256" key="5">
    <source>
        <dbReference type="ARBA" id="ARBA00022989"/>
    </source>
</evidence>
<dbReference type="NCBIfam" id="TIGR01297">
    <property type="entry name" value="CDF"/>
    <property type="match status" value="1"/>
</dbReference>
<dbReference type="Gene3D" id="1.20.1510.10">
    <property type="entry name" value="Cation efflux protein transmembrane domain"/>
    <property type="match status" value="1"/>
</dbReference>
<dbReference type="Pfam" id="PF16916">
    <property type="entry name" value="ZT_dimer"/>
    <property type="match status" value="1"/>
</dbReference>
<feature type="transmembrane region" description="Helical" evidence="9">
    <location>
        <begin position="228"/>
        <end position="247"/>
    </location>
</feature>
<reference evidence="12 13" key="1">
    <citation type="submission" date="2014-12" db="EMBL/GenBank/DDBJ databases">
        <title>Frankia sp. BMG5.1 draft genome.</title>
        <authorList>
            <person name="Gtari M."/>
            <person name="Ghodhbane-Gtari F."/>
            <person name="Nouioui I."/>
            <person name="Ktari A."/>
            <person name="Hezbri K."/>
            <person name="Mimouni W."/>
            <person name="Sbissi I."/>
            <person name="Ayari A."/>
            <person name="Yamanaka T."/>
            <person name="Normand P."/>
            <person name="Tisa L.S."/>
            <person name="Boudabous A."/>
        </authorList>
    </citation>
    <scope>NUCLEOTIDE SEQUENCE [LARGE SCALE GENOMIC DNA]</scope>
    <source>
        <strain evidence="12 13">BMG5.1</strain>
    </source>
</reference>
<dbReference type="InterPro" id="IPR027470">
    <property type="entry name" value="Cation_efflux_CTD"/>
</dbReference>
<feature type="domain" description="Cation efflux protein transmembrane" evidence="10">
    <location>
        <begin position="62"/>
        <end position="252"/>
    </location>
</feature>
<evidence type="ECO:0000256" key="8">
    <source>
        <dbReference type="SAM" id="MobiDB-lite"/>
    </source>
</evidence>
<evidence type="ECO:0000256" key="7">
    <source>
        <dbReference type="ARBA" id="ARBA00023136"/>
    </source>
</evidence>
<keyword evidence="6" id="KW-0406">Ion transport</keyword>
<feature type="transmembrane region" description="Helical" evidence="9">
    <location>
        <begin position="134"/>
        <end position="155"/>
    </location>
</feature>
<protein>
    <submittedName>
        <fullName evidence="12">Cation diffusion facilitator family transporter</fullName>
    </submittedName>
</protein>
<evidence type="ECO:0000256" key="6">
    <source>
        <dbReference type="ARBA" id="ARBA00023065"/>
    </source>
</evidence>